<dbReference type="Proteomes" id="UP000031972">
    <property type="component" value="Unassembled WGS sequence"/>
</dbReference>
<proteinExistence type="predicted"/>
<keyword evidence="4 6" id="KW-0472">Membrane</keyword>
<dbReference type="OrthoDB" id="2243765at2"/>
<accession>A0A0C2S352</accession>
<sequence length="197" mass="21943">MKVKGKIVLFLTNGVTGLFYLLLVIMVFFVASSKITGEPPQVMGYQLKTVLSGSMEPGIQTGSIIAVKAYGEQEKFNVDDIVTYKANRHQLVTHRIIEVISQNDQVMYRTKGDANDGPDTALLLPQNIVAEYEGFTIPYVGYMIEFSQSKNGIFLLFFMPGLLLVSQSVYQVARLLIEENKKKHENSLKESPAGESL</sequence>
<dbReference type="EMBL" id="JXRR01000013">
    <property type="protein sequence ID" value="KIL48419.1"/>
    <property type="molecule type" value="Genomic_DNA"/>
</dbReference>
<dbReference type="PATRIC" id="fig|220754.4.peg.1479"/>
<gene>
    <name evidence="7" type="ORF">KR50_14550</name>
</gene>
<evidence type="ECO:0000313" key="8">
    <source>
        <dbReference type="Proteomes" id="UP000031972"/>
    </source>
</evidence>
<comment type="caution">
    <text evidence="7">The sequence shown here is derived from an EMBL/GenBank/DDBJ whole genome shotgun (WGS) entry which is preliminary data.</text>
</comment>
<evidence type="ECO:0000313" key="7">
    <source>
        <dbReference type="EMBL" id="KIL48419.1"/>
    </source>
</evidence>
<dbReference type="CDD" id="cd06530">
    <property type="entry name" value="S26_SPase_I"/>
    <property type="match status" value="1"/>
</dbReference>
<evidence type="ECO:0000256" key="6">
    <source>
        <dbReference type="SAM" id="Phobius"/>
    </source>
</evidence>
<keyword evidence="8" id="KW-1185">Reference proteome</keyword>
<dbReference type="PANTHER" id="PTHR10806">
    <property type="entry name" value="SIGNAL PEPTIDASE COMPLEX CATALYTIC SUBUNIT SEC11"/>
    <property type="match status" value="1"/>
</dbReference>
<dbReference type="NCBIfam" id="TIGR02228">
    <property type="entry name" value="sigpep_I_arch"/>
    <property type="match status" value="1"/>
</dbReference>
<dbReference type="InterPro" id="IPR001733">
    <property type="entry name" value="Peptidase_S26B"/>
</dbReference>
<name>A0A0C2S352_9BACL</name>
<dbReference type="SUPFAM" id="SSF51306">
    <property type="entry name" value="LexA/Signal peptidase"/>
    <property type="match status" value="1"/>
</dbReference>
<dbReference type="InterPro" id="IPR019533">
    <property type="entry name" value="Peptidase_S26"/>
</dbReference>
<dbReference type="PANTHER" id="PTHR10806:SF6">
    <property type="entry name" value="SIGNAL PEPTIDASE COMPLEX CATALYTIC SUBUNIT SEC11"/>
    <property type="match status" value="1"/>
</dbReference>
<dbReference type="PRINTS" id="PR00728">
    <property type="entry name" value="SIGNALPTASE"/>
</dbReference>
<evidence type="ECO:0000256" key="3">
    <source>
        <dbReference type="ARBA" id="ARBA00022989"/>
    </source>
</evidence>
<evidence type="ECO:0000256" key="4">
    <source>
        <dbReference type="ARBA" id="ARBA00023136"/>
    </source>
</evidence>
<dbReference type="GO" id="GO:0016020">
    <property type="term" value="C:membrane"/>
    <property type="evidence" value="ECO:0007669"/>
    <property type="project" value="UniProtKB-SubCell"/>
</dbReference>
<dbReference type="EC" id="3.4.21.89" evidence="5"/>
<dbReference type="AlphaFoldDB" id="A0A0C2S352"/>
<dbReference type="InterPro" id="IPR036286">
    <property type="entry name" value="LexA/Signal_pep-like_sf"/>
</dbReference>
<dbReference type="GO" id="GO:0006465">
    <property type="term" value="P:signal peptide processing"/>
    <property type="evidence" value="ECO:0007669"/>
    <property type="project" value="UniProtKB-UniRule"/>
</dbReference>
<dbReference type="NCBIfam" id="NF046067">
    <property type="entry name" value="SigPepSipWBacil"/>
    <property type="match status" value="1"/>
</dbReference>
<keyword evidence="2 6" id="KW-0812">Transmembrane</keyword>
<comment type="subcellular location">
    <subcellularLocation>
        <location evidence="1">Membrane</location>
    </subcellularLocation>
</comment>
<organism evidence="7 8">
    <name type="scientific">Jeotgalibacillus campisalis</name>
    <dbReference type="NCBI Taxonomy" id="220754"/>
    <lineage>
        <taxon>Bacteria</taxon>
        <taxon>Bacillati</taxon>
        <taxon>Bacillota</taxon>
        <taxon>Bacilli</taxon>
        <taxon>Bacillales</taxon>
        <taxon>Caryophanaceae</taxon>
        <taxon>Jeotgalibacillus</taxon>
    </lineage>
</organism>
<dbReference type="GO" id="GO:0004252">
    <property type="term" value="F:serine-type endopeptidase activity"/>
    <property type="evidence" value="ECO:0007669"/>
    <property type="project" value="UniProtKB-UniRule"/>
</dbReference>
<evidence type="ECO:0000256" key="5">
    <source>
        <dbReference type="NCBIfam" id="TIGR02228"/>
    </source>
</evidence>
<reference evidence="7 8" key="1">
    <citation type="submission" date="2015-01" db="EMBL/GenBank/DDBJ databases">
        <title>Jeotgalibacillus campisalis genome sequencing.</title>
        <authorList>
            <person name="Goh K.M."/>
            <person name="Chan K.-G."/>
            <person name="Yaakop A.S."/>
            <person name="Ee R."/>
            <person name="Gan H.M."/>
            <person name="Chan C.S."/>
        </authorList>
    </citation>
    <scope>NUCLEOTIDE SEQUENCE [LARGE SCALE GENOMIC DNA]</scope>
    <source>
        <strain evidence="7 8">SF-57</strain>
    </source>
</reference>
<protein>
    <recommendedName>
        <fullName evidence="5">Signal peptidase I</fullName>
        <ecNumber evidence="5">3.4.21.89</ecNumber>
    </recommendedName>
</protein>
<feature type="transmembrane region" description="Helical" evidence="6">
    <location>
        <begin position="7"/>
        <end position="31"/>
    </location>
</feature>
<evidence type="ECO:0000256" key="2">
    <source>
        <dbReference type="ARBA" id="ARBA00022692"/>
    </source>
</evidence>
<evidence type="ECO:0000256" key="1">
    <source>
        <dbReference type="ARBA" id="ARBA00004370"/>
    </source>
</evidence>
<keyword evidence="3 6" id="KW-1133">Transmembrane helix</keyword>
<dbReference type="GO" id="GO:0009003">
    <property type="term" value="F:signal peptidase activity"/>
    <property type="evidence" value="ECO:0007669"/>
    <property type="project" value="UniProtKB-EC"/>
</dbReference>